<evidence type="ECO:0000256" key="3">
    <source>
        <dbReference type="ARBA" id="ARBA00023163"/>
    </source>
</evidence>
<dbReference type="InterPro" id="IPR036388">
    <property type="entry name" value="WH-like_DNA-bd_sf"/>
</dbReference>
<organism evidence="5 6">
    <name type="scientific">Clostridium saccharoperbutylacetonicum N1-4(HMT)</name>
    <dbReference type="NCBI Taxonomy" id="931276"/>
    <lineage>
        <taxon>Bacteria</taxon>
        <taxon>Bacillati</taxon>
        <taxon>Bacillota</taxon>
        <taxon>Clostridia</taxon>
        <taxon>Eubacteriales</taxon>
        <taxon>Clostridiaceae</taxon>
        <taxon>Clostridium</taxon>
    </lineage>
</organism>
<dbReference type="KEGG" id="csr:Cspa_c37990"/>
<dbReference type="InterPro" id="IPR039422">
    <property type="entry name" value="MarR/SlyA-like"/>
</dbReference>
<dbReference type="PATRIC" id="fig|931276.5.peg.3830"/>
<dbReference type="GO" id="GO:0003677">
    <property type="term" value="F:DNA binding"/>
    <property type="evidence" value="ECO:0007669"/>
    <property type="project" value="UniProtKB-KW"/>
</dbReference>
<dbReference type="EMBL" id="CP004121">
    <property type="protein sequence ID" value="AGF57559.1"/>
    <property type="molecule type" value="Genomic_DNA"/>
</dbReference>
<dbReference type="HOGENOM" id="CLU_107565_0_0_9"/>
<evidence type="ECO:0000313" key="6">
    <source>
        <dbReference type="Proteomes" id="UP000011728"/>
    </source>
</evidence>
<dbReference type="PANTHER" id="PTHR33164">
    <property type="entry name" value="TRANSCRIPTIONAL REGULATOR, MARR FAMILY"/>
    <property type="match status" value="1"/>
</dbReference>
<dbReference type="PANTHER" id="PTHR33164:SF89">
    <property type="entry name" value="MARR FAMILY REGULATORY PROTEIN"/>
    <property type="match status" value="1"/>
</dbReference>
<protein>
    <submittedName>
        <fullName evidence="5">Transcriptional regulator</fullName>
    </submittedName>
</protein>
<dbReference type="STRING" id="36745.CLSAP_35720"/>
<dbReference type="Pfam" id="PF22381">
    <property type="entry name" value="Staph_reg_Sar_Rot"/>
    <property type="match status" value="1"/>
</dbReference>
<dbReference type="GO" id="GO:0003700">
    <property type="term" value="F:DNA-binding transcription factor activity"/>
    <property type="evidence" value="ECO:0007669"/>
    <property type="project" value="InterPro"/>
</dbReference>
<proteinExistence type="predicted"/>
<reference evidence="5 6" key="1">
    <citation type="submission" date="2013-02" db="EMBL/GenBank/DDBJ databases">
        <title>Genome sequence of Clostridium saccharoperbutylacetonicum N1-4(HMT).</title>
        <authorList>
            <person name="Poehlein A."/>
            <person name="Daniel R."/>
        </authorList>
    </citation>
    <scope>NUCLEOTIDE SEQUENCE [LARGE SCALE GENOMIC DNA]</scope>
    <source>
        <strain evidence="6">N1-4(HMT)</strain>
    </source>
</reference>
<dbReference type="InterPro" id="IPR000835">
    <property type="entry name" value="HTH_MarR-typ"/>
</dbReference>
<evidence type="ECO:0000256" key="1">
    <source>
        <dbReference type="ARBA" id="ARBA00023015"/>
    </source>
</evidence>
<name>M1MI05_9CLOT</name>
<keyword evidence="3" id="KW-0804">Transcription</keyword>
<dbReference type="SUPFAM" id="SSF46785">
    <property type="entry name" value="Winged helix' DNA-binding domain"/>
    <property type="match status" value="1"/>
</dbReference>
<evidence type="ECO:0000256" key="2">
    <source>
        <dbReference type="ARBA" id="ARBA00023125"/>
    </source>
</evidence>
<feature type="domain" description="HTH marR-type" evidence="4">
    <location>
        <begin position="6"/>
        <end position="146"/>
    </location>
</feature>
<dbReference type="PROSITE" id="PS50995">
    <property type="entry name" value="HTH_MARR_2"/>
    <property type="match status" value="1"/>
</dbReference>
<dbReference type="RefSeq" id="WP_015393872.1">
    <property type="nucleotide sequence ID" value="NC_020291.1"/>
</dbReference>
<dbReference type="InterPro" id="IPR055166">
    <property type="entry name" value="Transc_reg_Sar_Rot_HTH"/>
</dbReference>
<dbReference type="AlphaFoldDB" id="M1MI05"/>
<dbReference type="Proteomes" id="UP000011728">
    <property type="component" value="Chromosome"/>
</dbReference>
<dbReference type="PRINTS" id="PR00598">
    <property type="entry name" value="HTHMARR"/>
</dbReference>
<sequence>MDYEKEFYLLHIMQQAFSSLFSVSNKLQVLGDQYCAPLTSRQYMTMLAVLHLPKDETTLINVAKKLGTTKQNVTQLIKSLEKKNFISIMPSKKDKRAVNICLTEQGIEAMIKCGKDAGVNFMVEIFKDFTREEIETLWKLLIKLYSFDGVEMDGFEENVQIPNVDLEDDLKLILANFSEMRNSR</sequence>
<evidence type="ECO:0000259" key="4">
    <source>
        <dbReference type="PROSITE" id="PS50995"/>
    </source>
</evidence>
<evidence type="ECO:0000313" key="5">
    <source>
        <dbReference type="EMBL" id="AGF57559.1"/>
    </source>
</evidence>
<dbReference type="Gene3D" id="1.10.10.10">
    <property type="entry name" value="Winged helix-like DNA-binding domain superfamily/Winged helix DNA-binding domain"/>
    <property type="match status" value="1"/>
</dbReference>
<dbReference type="InterPro" id="IPR036390">
    <property type="entry name" value="WH_DNA-bd_sf"/>
</dbReference>
<accession>M1MI05</accession>
<keyword evidence="2" id="KW-0238">DNA-binding</keyword>
<dbReference type="GO" id="GO:0006950">
    <property type="term" value="P:response to stress"/>
    <property type="evidence" value="ECO:0007669"/>
    <property type="project" value="TreeGrafter"/>
</dbReference>
<dbReference type="eggNOG" id="COG1846">
    <property type="taxonomic scope" value="Bacteria"/>
</dbReference>
<dbReference type="SMART" id="SM00347">
    <property type="entry name" value="HTH_MARR"/>
    <property type="match status" value="1"/>
</dbReference>
<dbReference type="OrthoDB" id="1644269at2"/>
<keyword evidence="6" id="KW-1185">Reference proteome</keyword>
<gene>
    <name evidence="5" type="ORF">Cspa_c37990</name>
</gene>
<keyword evidence="1" id="KW-0805">Transcription regulation</keyword>